<evidence type="ECO:0000256" key="3">
    <source>
        <dbReference type="SAM" id="Phobius"/>
    </source>
</evidence>
<dbReference type="InterPro" id="IPR056823">
    <property type="entry name" value="TEN-like_YD-shell"/>
</dbReference>
<dbReference type="Gene3D" id="2.60.120.260">
    <property type="entry name" value="Galactose-binding domain-like"/>
    <property type="match status" value="2"/>
</dbReference>
<feature type="domain" description="Teneurin-like YD-shell" evidence="6">
    <location>
        <begin position="1787"/>
        <end position="2090"/>
    </location>
</feature>
<keyword evidence="1" id="KW-0677">Repeat</keyword>
<dbReference type="InterPro" id="IPR022385">
    <property type="entry name" value="Rhs_assc_core"/>
</dbReference>
<feature type="transmembrane region" description="Helical" evidence="3">
    <location>
        <begin position="12"/>
        <end position="30"/>
    </location>
</feature>
<dbReference type="Proteomes" id="UP000220078">
    <property type="component" value="Unassembled WGS sequence"/>
</dbReference>
<dbReference type="InterPro" id="IPR008979">
    <property type="entry name" value="Galactose-bd-like_sf"/>
</dbReference>
<dbReference type="NCBIfam" id="TIGR03696">
    <property type="entry name" value="Rhs_assc_core"/>
    <property type="match status" value="1"/>
</dbReference>
<dbReference type="InterPro" id="IPR001111">
    <property type="entry name" value="TGF-b_propeptide"/>
</dbReference>
<evidence type="ECO:0000256" key="2">
    <source>
        <dbReference type="SAM" id="MobiDB-lite"/>
    </source>
</evidence>
<comment type="caution">
    <text evidence="7">The sequence shown here is derived from an EMBL/GenBank/DDBJ whole genome shotgun (WGS) entry which is preliminary data.</text>
</comment>
<keyword evidence="3" id="KW-1133">Transmembrane helix</keyword>
<dbReference type="Pfam" id="PF25023">
    <property type="entry name" value="TEN_YD-shell"/>
    <property type="match status" value="2"/>
</dbReference>
<keyword evidence="3" id="KW-0812">Transmembrane</keyword>
<organism evidence="7 8">
    <name type="scientific">Bacillus toyonensis</name>
    <dbReference type="NCBI Taxonomy" id="155322"/>
    <lineage>
        <taxon>Bacteria</taxon>
        <taxon>Bacillati</taxon>
        <taxon>Bacillota</taxon>
        <taxon>Bacilli</taxon>
        <taxon>Bacillales</taxon>
        <taxon>Bacillaceae</taxon>
        <taxon>Bacillus</taxon>
        <taxon>Bacillus cereus group</taxon>
    </lineage>
</organism>
<feature type="region of interest" description="Disordered" evidence="2">
    <location>
        <begin position="245"/>
        <end position="264"/>
    </location>
</feature>
<dbReference type="Gene3D" id="2.60.120.970">
    <property type="match status" value="1"/>
</dbReference>
<evidence type="ECO:0000256" key="1">
    <source>
        <dbReference type="ARBA" id="ARBA00022737"/>
    </source>
</evidence>
<dbReference type="InterPro" id="IPR006530">
    <property type="entry name" value="YD"/>
</dbReference>
<dbReference type="PANTHER" id="PTHR32305:SF17">
    <property type="entry name" value="TRNA NUCLEASE WAPA"/>
    <property type="match status" value="1"/>
</dbReference>
<dbReference type="Pfam" id="PF20148">
    <property type="entry name" value="DUF6531"/>
    <property type="match status" value="1"/>
</dbReference>
<dbReference type="InterPro" id="IPR045351">
    <property type="entry name" value="DUF6531"/>
</dbReference>
<feature type="compositionally biased region" description="Polar residues" evidence="2">
    <location>
        <begin position="41"/>
        <end position="52"/>
    </location>
</feature>
<gene>
    <name evidence="7" type="ORF">CN551_02620</name>
</gene>
<dbReference type="NCBIfam" id="NF033679">
    <property type="entry name" value="DNRLRE_dom"/>
    <property type="match status" value="1"/>
</dbReference>
<accession>A0AB36TA71</accession>
<feature type="region of interest" description="Disordered" evidence="2">
    <location>
        <begin position="41"/>
        <end position="84"/>
    </location>
</feature>
<proteinExistence type="predicted"/>
<evidence type="ECO:0000259" key="4">
    <source>
        <dbReference type="Pfam" id="PF00688"/>
    </source>
</evidence>
<name>A0AB36TA71_9BACI</name>
<evidence type="ECO:0000259" key="6">
    <source>
        <dbReference type="Pfam" id="PF25023"/>
    </source>
</evidence>
<dbReference type="RefSeq" id="WP_000743934.1">
    <property type="nucleotide sequence ID" value="NZ_NUAL01000015.1"/>
</dbReference>
<reference evidence="7 8" key="1">
    <citation type="submission" date="2017-09" db="EMBL/GenBank/DDBJ databases">
        <title>Large-scale bioinformatics analysis of Bacillus genomes uncovers conserved roles of natural products in bacterial physiology.</title>
        <authorList>
            <consortium name="Agbiome Team Llc"/>
            <person name="Bleich R.M."/>
            <person name="Kirk G.J."/>
            <person name="Santa Maria K.C."/>
            <person name="Allen S.E."/>
            <person name="Farag S."/>
            <person name="Shank E.A."/>
            <person name="Bowers A."/>
        </authorList>
    </citation>
    <scope>NUCLEOTIDE SEQUENCE [LARGE SCALE GENOMIC DNA]</scope>
    <source>
        <strain evidence="7 8">AFS027629</strain>
    </source>
</reference>
<feature type="compositionally biased region" description="Basic and acidic residues" evidence="2">
    <location>
        <begin position="72"/>
        <end position="84"/>
    </location>
</feature>
<dbReference type="NCBIfam" id="TIGR01643">
    <property type="entry name" value="YD_repeat_2x"/>
    <property type="match status" value="3"/>
</dbReference>
<dbReference type="Pfam" id="PF00688">
    <property type="entry name" value="TGFb_propeptide"/>
    <property type="match status" value="1"/>
</dbReference>
<feature type="domain" description="Teneurin-like YD-shell" evidence="6">
    <location>
        <begin position="1455"/>
        <end position="1653"/>
    </location>
</feature>
<sequence>MKKQHVEKRRWLRYFIHLMVVTLIVSSIPLETVAETIATNKQNGESTSSQSNFEEKQSQPQLPADNKPSEVVQERKENEKVFDNKDGTFTKRIYDSPVHMKEEGKWEEISPKLVEHNHKFTTKKTKINVTFEQVMKNGEYIQFEENGHKVKYKLQEANGESGSVKAQDVKPEVKENTIWHKQIFPDVDLRSIVFHTSVKEDIVLQKYTGHNVFHYEIQTDLDAKQQDDGSIVFQDQKQTTLFTLPKPTMSDSNVNPESGETNSSQDVTYTIEKKTNGVYQLTLTANADWLKSPERKYPVYIDPTTESTYQEELPGFENAYVSSAYPGTNYSGANKLWDPGQNAHTLKVGHYDGTTGDNYSYLKQNLSSLSHAQIQKAKFKAYAKWNYSTTPSEVWLSRVKWYWSPQTITWNNGPAVENITSTSVGREQWAEFDVTNTVQEWVNNPNSNYGFALHTNGNGKTHWKKFIATESGMEKAPVLEVTYSYPRPEKAPKVTAHSHNNASNTGYFNLEWDAVPGATGYKVGVFNGYEYEYYRVGNVTNWSTYNQKIWPTKQQVEEGYFDMQNRGTGEEIPLDPSPVYTNAYNAYKDQGASDWSKQKAYWFVIVAEHPMGDSPRSYYAESYVPLDKVKKPVVSTYTNLSETKSGHVSLKWDAVLGATGYKVWVYNGKTYDAIDVGNVTSWSTQGRGIWPTQAEIGQGRYQIHTDGKGAELALDPSPVYKNSGGNYGNHQGYWMTVSAYSSTPFPEGKMSEDAEFRFADATQPLGVEEFWSTIDVIGGKVTPFNGNFVMNETDFTLAGQGPDVVVDRTYNSQDTGKGLFGKSWFSSLEVSIKEASNGDIIYTTGDKNTYHFRKIGENQYEAPTGIYLTVAKKSDGNYSVTDKNKNIIEFHKDGYLLSEKDSYKNTVQYKYENNKLVEVVDPSNRTIRFSYNQDGYIEGAVGPENRKVTFTYSDGYLTMSTTPEGRKYQYGYENGKLTSIKDPKHTDAKPYQTIFGYENNKLVKITDPVGKVTSLFYKPEAREVIETNPKGKKTSYTYNEAGNPVKQIVDIDNLKLTTEYTYRGNNLEKTITPKKQEEAIQYDGNGNVLSVTDAMGTETAEYNKNNDVIKVTDNENRATTVAYKETNAAISETDTAALTASVTHYDKYGNPIETSKSIGTGANLLQNPNFESNLDKWTLFTYNDQAKMDAGTFGAPGGLGGVSSLKLTSKSTSAEWGYVAAIQEVTLEPNKTYTLSGMMKTDALQKADAFYNVQLFNENGQPVAGGNDWHGNRYSNLQGTKDWTNRQLTFKTTHDTRKAKIYLEVEHTNASAGGTVWFDKLQLEEGEVSSSFNPVVNSSFEDNWSGGFVPNWQKVCAENCQQKEIVAEGFNGADSILLERKDFQAKDIAYAQKFAVNQKTAKTITLTAMSKSENVENESGEKFSKDYSVWADVIYTDGSWKNYQAMFPTGTNDWNRSAVLLEAKDQPIQEVHIYLLHRGKNKGKAWFDDVRLIEGNVLTKNTYDAHGNVKTIADEEGNTTSYQYDGIGNKKAETDEKGNTKSFDYNLDNQLKKVTLKNGTSVDYKYDTNGNTTEKLVTADGKSQVHTYEYDQDNKLKKFKDALQREINHEYDENGNKLKTTIPNGHILGWTYDTADRLVGVTRNGKEAFSFELDAHGQETKIKDHVNGMERGKEYDDADRIKKMTDSRGGHVDWTYHDKANSKSEKLKEIKLQHGSHQSTISYEYNQQDQNTKVTEGTHAFRFDYDDHGNVRTYTAGNGSGSTFNYDQTGKVSDLVVGTKPYGEKSGETILLERYKYDKTGNRTEIARDLESNKKEIVKYEYDAINQLKKETIYEEGKENEPKSVKEYDYDGFGNRKTVKETVAGKIVKNVSLSFNAGNQLETYGNEKLKYDENGNRTADGKYSYTWNEADQLTTITKQGETKPFAKYKYDDDGRRIEKEVNGQITRYFYDGDSINPLYETNGSGEVLRQYVYSIDGVRLAMKAQGQTLFYHYNPRGDVIAMTDQNGQVVANYEYDAWGNVLKSDTTGIAAENPFGYAGYMYDKEIGMYYLIARYYNPEHGVFLSVDPDPGDEDDPVTQNGYTYAGNNPVMSVDPDGHAFWLVVNAGFAAYDGYGAYKSGKGARGIAKAAAKGAIGGGRFKYGAKAARQVAKSVKSHKHHAFPKYIGGHSKQPLVKVPVAVHRQLHKEMRSFAQSSSKHSTKYYKNLKQNNPKAYRKILKNTYKFYDTKYPQYKKAFVQGVHYSNKHGYFK</sequence>
<evidence type="ECO:0000313" key="8">
    <source>
        <dbReference type="Proteomes" id="UP000220078"/>
    </source>
</evidence>
<dbReference type="SUPFAM" id="SSF49785">
    <property type="entry name" value="Galactose-binding domain-like"/>
    <property type="match status" value="1"/>
</dbReference>
<evidence type="ECO:0000313" key="7">
    <source>
        <dbReference type="EMBL" id="PEN91984.1"/>
    </source>
</evidence>
<dbReference type="Gene3D" id="3.90.930.1">
    <property type="match status" value="1"/>
</dbReference>
<dbReference type="InterPro" id="IPR050708">
    <property type="entry name" value="T6SS_VgrG/RHS"/>
</dbReference>
<feature type="domain" description="TGF-beta propeptide" evidence="4">
    <location>
        <begin position="360"/>
        <end position="456"/>
    </location>
</feature>
<dbReference type="FunFam" id="2.180.10.10:FF:000010">
    <property type="entry name" value="Cell wall-associated protein"/>
    <property type="match status" value="1"/>
</dbReference>
<dbReference type="Gene3D" id="2.180.10.10">
    <property type="entry name" value="RHS repeat-associated core"/>
    <property type="match status" value="2"/>
</dbReference>
<feature type="compositionally biased region" description="Polar residues" evidence="2">
    <location>
        <begin position="249"/>
        <end position="264"/>
    </location>
</feature>
<dbReference type="EMBL" id="NUAP01000006">
    <property type="protein sequence ID" value="PEN91984.1"/>
    <property type="molecule type" value="Genomic_DNA"/>
</dbReference>
<evidence type="ECO:0000259" key="5">
    <source>
        <dbReference type="Pfam" id="PF20148"/>
    </source>
</evidence>
<protein>
    <submittedName>
        <fullName evidence="7">Wall-associated protein</fullName>
    </submittedName>
</protein>
<feature type="domain" description="DUF6531" evidence="5">
    <location>
        <begin position="780"/>
        <end position="852"/>
    </location>
</feature>
<dbReference type="PANTHER" id="PTHR32305">
    <property type="match status" value="1"/>
</dbReference>
<keyword evidence="3" id="KW-0472">Membrane</keyword>